<evidence type="ECO:0000259" key="1">
    <source>
        <dbReference type="Pfam" id="PF07484"/>
    </source>
</evidence>
<dbReference type="InterPro" id="IPR037053">
    <property type="entry name" value="Phage_tail_collar_dom_sf"/>
</dbReference>
<proteinExistence type="predicted"/>
<dbReference type="STRING" id="655015.B1812_01175"/>
<gene>
    <name evidence="2" type="ORF">B1812_01175</name>
</gene>
<dbReference type="EMBL" id="CP019948">
    <property type="protein sequence ID" value="ARN79912.1"/>
    <property type="molecule type" value="Genomic_DNA"/>
</dbReference>
<dbReference type="Pfam" id="PF07484">
    <property type="entry name" value="Collar"/>
    <property type="match status" value="1"/>
</dbReference>
<dbReference type="RefSeq" id="WP_085769963.1">
    <property type="nucleotide sequence ID" value="NZ_AP027149.1"/>
</dbReference>
<feature type="domain" description="Phage tail collar" evidence="1">
    <location>
        <begin position="7"/>
        <end position="63"/>
    </location>
</feature>
<organism evidence="2 3">
    <name type="scientific">Methylocystis bryophila</name>
    <dbReference type="NCBI Taxonomy" id="655015"/>
    <lineage>
        <taxon>Bacteria</taxon>
        <taxon>Pseudomonadati</taxon>
        <taxon>Pseudomonadota</taxon>
        <taxon>Alphaproteobacteria</taxon>
        <taxon>Hyphomicrobiales</taxon>
        <taxon>Methylocystaceae</taxon>
        <taxon>Methylocystis</taxon>
    </lineage>
</organism>
<dbReference type="OrthoDB" id="9810174at2"/>
<dbReference type="Gene3D" id="3.90.1340.10">
    <property type="entry name" value="Phage tail collar domain"/>
    <property type="match status" value="1"/>
</dbReference>
<dbReference type="Proteomes" id="UP000193978">
    <property type="component" value="Chromosome"/>
</dbReference>
<reference evidence="2 3" key="1">
    <citation type="submission" date="2017-02" db="EMBL/GenBank/DDBJ databases">
        <authorList>
            <person name="Peterson S.W."/>
        </authorList>
    </citation>
    <scope>NUCLEOTIDE SEQUENCE [LARGE SCALE GENOMIC DNA]</scope>
    <source>
        <strain evidence="2 3">S285</strain>
    </source>
</reference>
<dbReference type="SUPFAM" id="SSF88874">
    <property type="entry name" value="Receptor-binding domain of short tail fibre protein gp12"/>
    <property type="match status" value="1"/>
</dbReference>
<evidence type="ECO:0000313" key="3">
    <source>
        <dbReference type="Proteomes" id="UP000193978"/>
    </source>
</evidence>
<keyword evidence="3" id="KW-1185">Reference proteome</keyword>
<evidence type="ECO:0000313" key="2">
    <source>
        <dbReference type="EMBL" id="ARN79912.1"/>
    </source>
</evidence>
<protein>
    <submittedName>
        <fullName evidence="2">Phage tail protein</fullName>
    </submittedName>
</protein>
<dbReference type="InterPro" id="IPR011083">
    <property type="entry name" value="Phage_tail_collar_dom"/>
</dbReference>
<dbReference type="AlphaFoldDB" id="A0A1W6MQS3"/>
<dbReference type="KEGG" id="mbry:B1812_01175"/>
<accession>A0A1W6MQS3</accession>
<sequence length="178" mass="18539">MAEPFVGQILLVGFNFAPVGWHLCDGTLLQISQYQALFALLGTYYGGDGVSTFGLPDLRSRAPLGMGQGNGLSPYTIGEMTGVESVTLLVNQMPQHNHLINADNAPAAAVAKPTNNYLAAGSANGKPVENYSAALTSPTTLNSNAVTPAGGNLPHTNIQPVLAMNYIISLTGIYPAHS</sequence>
<name>A0A1W6MQS3_9HYPH</name>